<keyword evidence="5" id="KW-0479">Metal-binding</keyword>
<dbReference type="GeneID" id="25740027"/>
<protein>
    <recommendedName>
        <fullName evidence="3">RING-type E3 ubiquitin transferase</fullName>
        <ecNumber evidence="3">2.3.2.27</ecNumber>
    </recommendedName>
</protein>
<dbReference type="Proteomes" id="UP000054498">
    <property type="component" value="Unassembled WGS sequence"/>
</dbReference>
<comment type="similarity">
    <text evidence="4">Belongs to the ZNF598/HEL2 family.</text>
</comment>
<dbReference type="InterPro" id="IPR013087">
    <property type="entry name" value="Znf_C2H2_type"/>
</dbReference>
<sequence>MSEDHCVICADSLEWTGFGPCGHKEACSRCVARLRFVLEDKRCMYCQQPQDEVYFTRYMGDYTHRPADFAALEGRVRSGEVYKLAEVGGYFDDKEHFQYIKSLCSYTHPSLAAAGAAAPAFNALDPLKRRVQEQVKLHFCDLCLKGRKVRPQLQRARRVPSGAAGPPWRPRPAAVGGAGGPLAPALRARAATLVFISEQVLYSRRDLDRHNRTGDDAGPLAEAGFKGHPPCHFCKQRFYDSGELYNHMERSHEHCFICRRAHPGKYVYFRDYAELDAHFLSDHHPCPHPACIERRFVVFQGEAELKRHFAAEHGEEMRMSRAQRREALAVPVNLQFAPRAAGGGGGGGGRGRGRGGRGGEREEPEAQLPPERQGVVIGGGAGLARGGGGGMRHSRSETAMAAAVAASVETAGAEAIRRSAAEAQAQARAREQQQQQPQMGSVSFNAADFPAVSGGGGANAPGGGVALGTWVAASGAGPSTSGGVGGSLAAEDFPELPTMSRAQKQRQKQKSKAAATSLAARMATAAAPPRVVNRATPSAASAAAAGASGSGGASLHVSRSAGDLGAAARPLTPPGNDAGEGAAAADGFPALGSGADA</sequence>
<dbReference type="GO" id="GO:0008270">
    <property type="term" value="F:zinc ion binding"/>
    <property type="evidence" value="ECO:0007669"/>
    <property type="project" value="UniProtKB-KW"/>
</dbReference>
<dbReference type="InterPro" id="IPR041888">
    <property type="entry name" value="RING-HC_ZNF598/HEL2"/>
</dbReference>
<dbReference type="CDD" id="cd16615">
    <property type="entry name" value="RING-HC_ZNF598"/>
    <property type="match status" value="1"/>
</dbReference>
<dbReference type="PROSITE" id="PS00028">
    <property type="entry name" value="ZINC_FINGER_C2H2_1"/>
    <property type="match status" value="1"/>
</dbReference>
<dbReference type="InterPro" id="IPR013083">
    <property type="entry name" value="Znf_RING/FYVE/PHD"/>
</dbReference>
<dbReference type="Pfam" id="PF13920">
    <property type="entry name" value="zf-C3HC4_3"/>
    <property type="match status" value="1"/>
</dbReference>
<dbReference type="SMART" id="SM00355">
    <property type="entry name" value="ZnF_C2H2"/>
    <property type="match status" value="3"/>
</dbReference>
<organism evidence="8 9">
    <name type="scientific">Monoraphidium neglectum</name>
    <dbReference type="NCBI Taxonomy" id="145388"/>
    <lineage>
        <taxon>Eukaryota</taxon>
        <taxon>Viridiplantae</taxon>
        <taxon>Chlorophyta</taxon>
        <taxon>core chlorophytes</taxon>
        <taxon>Chlorophyceae</taxon>
        <taxon>CS clade</taxon>
        <taxon>Sphaeropleales</taxon>
        <taxon>Selenastraceae</taxon>
        <taxon>Monoraphidium</taxon>
    </lineage>
</organism>
<name>A0A0D2MC47_9CHLO</name>
<keyword evidence="5" id="KW-0862">Zinc</keyword>
<feature type="region of interest" description="Disordered" evidence="6">
    <location>
        <begin position="499"/>
        <end position="531"/>
    </location>
</feature>
<evidence type="ECO:0000256" key="3">
    <source>
        <dbReference type="ARBA" id="ARBA00012483"/>
    </source>
</evidence>
<dbReference type="EC" id="2.3.2.27" evidence="3"/>
<evidence type="ECO:0000313" key="8">
    <source>
        <dbReference type="EMBL" id="KIZ00810.1"/>
    </source>
</evidence>
<dbReference type="AlphaFoldDB" id="A0A0D2MC47"/>
<dbReference type="Gene3D" id="3.30.40.10">
    <property type="entry name" value="Zinc/RING finger domain, C3HC4 (zinc finger)"/>
    <property type="match status" value="1"/>
</dbReference>
<gene>
    <name evidence="8" type="ORF">MNEG_7151</name>
</gene>
<dbReference type="InterPro" id="IPR056437">
    <property type="entry name" value="Znf-C2H2_ZNF598/HEL2"/>
</dbReference>
<feature type="compositionally biased region" description="Low complexity" evidence="6">
    <location>
        <begin position="574"/>
        <end position="597"/>
    </location>
</feature>
<dbReference type="RefSeq" id="XP_013899829.1">
    <property type="nucleotide sequence ID" value="XM_014044375.1"/>
</dbReference>
<dbReference type="GO" id="GO:0016567">
    <property type="term" value="P:protein ubiquitination"/>
    <property type="evidence" value="ECO:0007669"/>
    <property type="project" value="TreeGrafter"/>
</dbReference>
<comment type="catalytic activity">
    <reaction evidence="1">
        <text>S-ubiquitinyl-[E2 ubiquitin-conjugating enzyme]-L-cysteine + [acceptor protein]-L-lysine = [E2 ubiquitin-conjugating enzyme]-L-cysteine + N(6)-ubiquitinyl-[acceptor protein]-L-lysine.</text>
        <dbReference type="EC" id="2.3.2.27"/>
    </reaction>
</comment>
<proteinExistence type="inferred from homology"/>
<feature type="compositionally biased region" description="Gly residues" evidence="6">
    <location>
        <begin position="341"/>
        <end position="350"/>
    </location>
</feature>
<dbReference type="InterPro" id="IPR044288">
    <property type="entry name" value="ZNF598/HEL2"/>
</dbReference>
<dbReference type="OrthoDB" id="3838338at2759"/>
<evidence type="ECO:0000256" key="2">
    <source>
        <dbReference type="ARBA" id="ARBA00004906"/>
    </source>
</evidence>
<keyword evidence="5" id="KW-0863">Zinc-finger</keyword>
<dbReference type="GO" id="GO:0061630">
    <property type="term" value="F:ubiquitin protein ligase activity"/>
    <property type="evidence" value="ECO:0007669"/>
    <property type="project" value="UniProtKB-EC"/>
</dbReference>
<feature type="region of interest" description="Disordered" evidence="6">
    <location>
        <begin position="544"/>
        <end position="597"/>
    </location>
</feature>
<feature type="domain" description="RING-type" evidence="7">
    <location>
        <begin position="6"/>
        <end position="47"/>
    </location>
</feature>
<feature type="compositionally biased region" description="Low complexity" evidence="6">
    <location>
        <begin position="512"/>
        <end position="527"/>
    </location>
</feature>
<comment type="pathway">
    <text evidence="2">Protein modification; protein ubiquitination.</text>
</comment>
<dbReference type="EMBL" id="KK101459">
    <property type="protein sequence ID" value="KIZ00810.1"/>
    <property type="molecule type" value="Genomic_DNA"/>
</dbReference>
<dbReference type="PROSITE" id="PS50089">
    <property type="entry name" value="ZF_RING_2"/>
    <property type="match status" value="1"/>
</dbReference>
<keyword evidence="9" id="KW-1185">Reference proteome</keyword>
<dbReference type="GO" id="GO:0043022">
    <property type="term" value="F:ribosome binding"/>
    <property type="evidence" value="ECO:0007669"/>
    <property type="project" value="TreeGrafter"/>
</dbReference>
<evidence type="ECO:0000256" key="4">
    <source>
        <dbReference type="ARBA" id="ARBA00035113"/>
    </source>
</evidence>
<evidence type="ECO:0000313" key="9">
    <source>
        <dbReference type="Proteomes" id="UP000054498"/>
    </source>
</evidence>
<evidence type="ECO:0000259" key="7">
    <source>
        <dbReference type="PROSITE" id="PS50089"/>
    </source>
</evidence>
<dbReference type="KEGG" id="mng:MNEG_7151"/>
<dbReference type="InterPro" id="IPR001841">
    <property type="entry name" value="Znf_RING"/>
</dbReference>
<feature type="region of interest" description="Disordered" evidence="6">
    <location>
        <begin position="338"/>
        <end position="396"/>
    </location>
</feature>
<feature type="compositionally biased region" description="Gly residues" evidence="6">
    <location>
        <begin position="376"/>
        <end position="391"/>
    </location>
</feature>
<accession>A0A0D2MC47</accession>
<feature type="non-terminal residue" evidence="8">
    <location>
        <position position="597"/>
    </location>
</feature>
<evidence type="ECO:0000256" key="5">
    <source>
        <dbReference type="PROSITE-ProRule" id="PRU00175"/>
    </source>
</evidence>
<dbReference type="GO" id="GO:0072344">
    <property type="term" value="P:rescue of stalled ribosome"/>
    <property type="evidence" value="ECO:0007669"/>
    <property type="project" value="InterPro"/>
</dbReference>
<reference evidence="8 9" key="1">
    <citation type="journal article" date="2013" name="BMC Genomics">
        <title>Reconstruction of the lipid metabolism for the microalga Monoraphidium neglectum from its genome sequence reveals characteristics suitable for biofuel production.</title>
        <authorList>
            <person name="Bogen C."/>
            <person name="Al-Dilaimi A."/>
            <person name="Albersmeier A."/>
            <person name="Wichmann J."/>
            <person name="Grundmann M."/>
            <person name="Rupp O."/>
            <person name="Lauersen K.J."/>
            <person name="Blifernez-Klassen O."/>
            <person name="Kalinowski J."/>
            <person name="Goesmann A."/>
            <person name="Mussgnug J.H."/>
            <person name="Kruse O."/>
        </authorList>
    </citation>
    <scope>NUCLEOTIDE SEQUENCE [LARGE SCALE GENOMIC DNA]</scope>
    <source>
        <strain evidence="8 9">SAG 48.87</strain>
    </source>
</reference>
<dbReference type="Pfam" id="PF23230">
    <property type="entry name" value="zf-C2H2_13"/>
    <property type="match status" value="1"/>
</dbReference>
<dbReference type="PANTHER" id="PTHR22938:SF0">
    <property type="entry name" value="E3 UBIQUITIN-PROTEIN LIGASE ZNF598"/>
    <property type="match status" value="1"/>
</dbReference>
<evidence type="ECO:0000256" key="6">
    <source>
        <dbReference type="SAM" id="MobiDB-lite"/>
    </source>
</evidence>
<evidence type="ECO:0000256" key="1">
    <source>
        <dbReference type="ARBA" id="ARBA00000900"/>
    </source>
</evidence>
<dbReference type="PANTHER" id="PTHR22938">
    <property type="entry name" value="ZINC FINGER PROTEIN 598"/>
    <property type="match status" value="1"/>
</dbReference>